<evidence type="ECO:0000313" key="12">
    <source>
        <dbReference type="EMBL" id="EEU30971.1"/>
    </source>
</evidence>
<evidence type="ECO:0000256" key="5">
    <source>
        <dbReference type="ARBA" id="ARBA00022777"/>
    </source>
</evidence>
<accession>C7XUL0</accession>
<keyword evidence="2" id="KW-0444">Lipid biosynthesis</keyword>
<evidence type="ECO:0000256" key="7">
    <source>
        <dbReference type="ARBA" id="ARBA00022842"/>
    </source>
</evidence>
<feature type="domain" description="GHMP kinase N-terminal" evidence="10">
    <location>
        <begin position="79"/>
        <end position="151"/>
    </location>
</feature>
<dbReference type="InterPro" id="IPR006205">
    <property type="entry name" value="Mev_gal_kin"/>
</dbReference>
<evidence type="ECO:0000256" key="3">
    <source>
        <dbReference type="ARBA" id="ARBA00022679"/>
    </source>
</evidence>
<keyword evidence="5 12" id="KW-0418">Kinase</keyword>
<sequence>MQKKGIGNSHAKIILMGEHSVVYGQPAIALPLPNVTTEVVMIGNDNHEQIIESRYFSGPVAELPQAMSGIAKLIKELVIHFAGQADGWTMKITSDIPAERGMGSSAACTVAIIRAMFDFYDQSLDRQSLLRWADVEEKVTHRSPSGLDAATVSSANPVWFKKGAKGTPISLNLEATMVIADTGIKGATREAIQTVKDKLQHQPKAAQQLIDKLGQLTEESRDAVANNQATRLGEKLTAAHHALDQLGVSDPKLNQLVTTALANHALGAKLTGGGRGGCMFAITKSALGARKLASILKEHGAVATWIQPFNKGVTS</sequence>
<comment type="pathway">
    <text evidence="9">Isoprenoid biosynthesis; isopentenyl diphosphate biosynthesis via mevalonate pathway; isopentenyl diphosphate from (R)-mevalonate: step 1/3.</text>
</comment>
<evidence type="ECO:0000256" key="2">
    <source>
        <dbReference type="ARBA" id="ARBA00022516"/>
    </source>
</evidence>
<gene>
    <name evidence="12" type="primary">mvk</name>
    <name evidence="12" type="ORF">HMPREF0501_00376</name>
</gene>
<dbReference type="Proteomes" id="UP000003987">
    <property type="component" value="Unassembled WGS sequence"/>
</dbReference>
<dbReference type="Pfam" id="PF08544">
    <property type="entry name" value="GHMP_kinases_C"/>
    <property type="match status" value="1"/>
</dbReference>
<evidence type="ECO:0000256" key="4">
    <source>
        <dbReference type="ARBA" id="ARBA00022741"/>
    </source>
</evidence>
<dbReference type="SUPFAM" id="SSF54211">
    <property type="entry name" value="Ribosomal protein S5 domain 2-like"/>
    <property type="match status" value="1"/>
</dbReference>
<keyword evidence="6" id="KW-0067">ATP-binding</keyword>
<dbReference type="PANTHER" id="PTHR43290">
    <property type="entry name" value="MEVALONATE KINASE"/>
    <property type="match status" value="1"/>
</dbReference>
<dbReference type="OrthoDB" id="9764892at2"/>
<dbReference type="PRINTS" id="PR00959">
    <property type="entry name" value="MEVGALKINASE"/>
</dbReference>
<evidence type="ECO:0000256" key="6">
    <source>
        <dbReference type="ARBA" id="ARBA00022840"/>
    </source>
</evidence>
<keyword evidence="8" id="KW-0443">Lipid metabolism</keyword>
<dbReference type="Pfam" id="PF00288">
    <property type="entry name" value="GHMP_kinases_N"/>
    <property type="match status" value="1"/>
</dbReference>
<dbReference type="GO" id="GO:0005524">
    <property type="term" value="F:ATP binding"/>
    <property type="evidence" value="ECO:0007669"/>
    <property type="project" value="UniProtKB-KW"/>
</dbReference>
<keyword evidence="13" id="KW-1185">Reference proteome</keyword>
<dbReference type="EMBL" id="GG698802">
    <property type="protein sequence ID" value="EEU30971.1"/>
    <property type="molecule type" value="Genomic_DNA"/>
</dbReference>
<protein>
    <submittedName>
        <fullName evidence="12">Mevalonate kinase</fullName>
        <ecNumber evidence="12">2.7.1.36</ecNumber>
    </submittedName>
</protein>
<dbReference type="HOGENOM" id="CLU_017814_0_0_9"/>
<keyword evidence="4" id="KW-0547">Nucleotide-binding</keyword>
<keyword evidence="3 12" id="KW-0808">Transferase</keyword>
<dbReference type="RefSeq" id="WP_006916146.1">
    <property type="nucleotide sequence ID" value="NZ_GG698802.1"/>
</dbReference>
<keyword evidence="1" id="KW-0963">Cytoplasm</keyword>
<dbReference type="Gene3D" id="3.30.230.10">
    <property type="match status" value="1"/>
</dbReference>
<dbReference type="EC" id="2.7.1.36" evidence="12"/>
<dbReference type="SUPFAM" id="SSF55060">
    <property type="entry name" value="GHMP Kinase, C-terminal domain"/>
    <property type="match status" value="1"/>
</dbReference>
<dbReference type="GO" id="GO:0005829">
    <property type="term" value="C:cytosol"/>
    <property type="evidence" value="ECO:0007669"/>
    <property type="project" value="TreeGrafter"/>
</dbReference>
<dbReference type="InterPro" id="IPR006204">
    <property type="entry name" value="GHMP_kinase_N_dom"/>
</dbReference>
<dbReference type="NCBIfam" id="TIGR00549">
    <property type="entry name" value="mevalon_kin"/>
    <property type="match status" value="1"/>
</dbReference>
<dbReference type="STRING" id="575594.HMPREF0501_00376"/>
<evidence type="ECO:0000256" key="9">
    <source>
        <dbReference type="ARBA" id="ARBA00029438"/>
    </source>
</evidence>
<dbReference type="GO" id="GO:0019287">
    <property type="term" value="P:isopentenyl diphosphate biosynthetic process, mevalonate pathway"/>
    <property type="evidence" value="ECO:0007669"/>
    <property type="project" value="UniProtKB-UniPathway"/>
</dbReference>
<evidence type="ECO:0000313" key="13">
    <source>
        <dbReference type="Proteomes" id="UP000003987"/>
    </source>
</evidence>
<proteinExistence type="predicted"/>
<dbReference type="InterPro" id="IPR036554">
    <property type="entry name" value="GHMP_kinase_C_sf"/>
</dbReference>
<dbReference type="InterPro" id="IPR020568">
    <property type="entry name" value="Ribosomal_Su5_D2-typ_SF"/>
</dbReference>
<keyword evidence="7" id="KW-0460">Magnesium</keyword>
<dbReference type="eggNOG" id="COG1577">
    <property type="taxonomic scope" value="Bacteria"/>
</dbReference>
<name>C7XUL0_9LACO</name>
<evidence type="ECO:0000256" key="1">
    <source>
        <dbReference type="ARBA" id="ARBA00022490"/>
    </source>
</evidence>
<feature type="domain" description="GHMP kinase C-terminal" evidence="11">
    <location>
        <begin position="222"/>
        <end position="301"/>
    </location>
</feature>
<dbReference type="InterPro" id="IPR013750">
    <property type="entry name" value="GHMP_kinase_C_dom"/>
</dbReference>
<evidence type="ECO:0000259" key="10">
    <source>
        <dbReference type="Pfam" id="PF00288"/>
    </source>
</evidence>
<dbReference type="Gene3D" id="3.30.70.890">
    <property type="entry name" value="GHMP kinase, C-terminal domain"/>
    <property type="match status" value="1"/>
</dbReference>
<evidence type="ECO:0000259" key="11">
    <source>
        <dbReference type="Pfam" id="PF08544"/>
    </source>
</evidence>
<evidence type="ECO:0000256" key="8">
    <source>
        <dbReference type="ARBA" id="ARBA00023098"/>
    </source>
</evidence>
<reference evidence="12 13" key="1">
    <citation type="submission" date="2009-06" db="EMBL/GenBank/DDBJ databases">
        <title>The Genome Sequence of Lactobacillus coleohominis strain 101-4-CHN.</title>
        <authorList>
            <consortium name="The Broad Institute Genome Sequencing Platform"/>
            <person name="Ward D."/>
            <person name="Young S.K."/>
            <person name="Zeng Q."/>
            <person name="Koehrsen M."/>
            <person name="Alvarado L."/>
            <person name="Berlin A."/>
            <person name="Borenstein D."/>
            <person name="Chen Z."/>
            <person name="Engels R."/>
            <person name="Freedman E."/>
            <person name="Gellesch M."/>
            <person name="Goldberg J."/>
            <person name="Griggs A."/>
            <person name="Gujja S."/>
            <person name="Heiman D."/>
            <person name="Hepburn T."/>
            <person name="Howarth C."/>
            <person name="Jen D."/>
            <person name="Larson L."/>
            <person name="Lewis B."/>
            <person name="Mehta T."/>
            <person name="Park D."/>
            <person name="Pearson M."/>
            <person name="Roberts A."/>
            <person name="Saif S."/>
            <person name="Shea T."/>
            <person name="Shenoy N."/>
            <person name="Sisk P."/>
            <person name="Stolte C."/>
            <person name="Sykes S."/>
            <person name="Walk T."/>
            <person name="White J."/>
            <person name="Yandava C."/>
            <person name="Liu Y."/>
            <person name="Xu Q."/>
            <person name="Lander E."/>
            <person name="Nusbaum C."/>
            <person name="Galagan J."/>
            <person name="Birren B."/>
        </authorList>
    </citation>
    <scope>NUCLEOTIDE SEQUENCE [LARGE SCALE GENOMIC DNA]</scope>
    <source>
        <strain evidence="12 13">101-4-CHN</strain>
    </source>
</reference>
<dbReference type="GO" id="GO:0004496">
    <property type="term" value="F:mevalonate kinase activity"/>
    <property type="evidence" value="ECO:0007669"/>
    <property type="project" value="UniProtKB-EC"/>
</dbReference>
<dbReference type="InterPro" id="IPR014721">
    <property type="entry name" value="Ribsml_uS5_D2-typ_fold_subgr"/>
</dbReference>
<organism evidence="12 13">
    <name type="scientific">Limosilactobacillus coleohominis 101-4-CHN</name>
    <dbReference type="NCBI Taxonomy" id="575594"/>
    <lineage>
        <taxon>Bacteria</taxon>
        <taxon>Bacillati</taxon>
        <taxon>Bacillota</taxon>
        <taxon>Bacilli</taxon>
        <taxon>Lactobacillales</taxon>
        <taxon>Lactobacillaceae</taxon>
        <taxon>Limosilactobacillus</taxon>
    </lineage>
</organism>
<dbReference type="PANTHER" id="PTHR43290:SF2">
    <property type="entry name" value="MEVALONATE KINASE"/>
    <property type="match status" value="1"/>
</dbReference>
<dbReference type="AlphaFoldDB" id="C7XUL0"/>
<dbReference type="UniPathway" id="UPA00057">
    <property type="reaction ID" value="UER00098"/>
</dbReference>